<dbReference type="Proteomes" id="UP000283530">
    <property type="component" value="Unassembled WGS sequence"/>
</dbReference>
<keyword evidence="3" id="KW-1185">Reference proteome</keyword>
<dbReference type="EMBL" id="QPKB01000001">
    <property type="protein sequence ID" value="RWR72571.1"/>
    <property type="molecule type" value="Genomic_DNA"/>
</dbReference>
<dbReference type="PANTHER" id="PTHR31589">
    <property type="entry name" value="PROTEIN, PUTATIVE (DUF239)-RELATED-RELATED"/>
    <property type="match status" value="1"/>
</dbReference>
<evidence type="ECO:0000259" key="1">
    <source>
        <dbReference type="PROSITE" id="PS52045"/>
    </source>
</evidence>
<dbReference type="InterPro" id="IPR025521">
    <property type="entry name" value="Neprosin_propep"/>
</dbReference>
<comment type="caution">
    <text evidence="2">The sequence shown here is derived from an EMBL/GenBank/DDBJ whole genome shotgun (WGS) entry which is preliminary data.</text>
</comment>
<dbReference type="InterPro" id="IPR004314">
    <property type="entry name" value="Neprosin"/>
</dbReference>
<sequence length="597" mass="65991">MSSSKLLEQLWHKSGSCPEGTIPIQRTRKRHLLGARSLAAASEQLEVSYNLSCISFGTLIVEMMVIDSLELLISVKLSFDKSLQGGEGVINVWNPRVEVPSESSKGTMFVGRRDSFDLVSTGWMVSPSLFGDAATRLYAFWGTDNNVGCYNLKCPGFVQTSQDLTLGGALRVSSYGAEQIIIAVKIFRDQGNGNWWLVVENKTLGYWPSSLFKSMAKNADYIQWGGQIHNSVPGGKHTRTEMGSGLLPESGPRKAAYFRHCLYYDENISGKKPDYWWFSKLFVSMAKEICEKLMFVLVALALLSVQGAATAVGRKNLTDLEIRKEIRRLNKPAIKTIKSEDGDIIDCVDIYKQPAFDHPSLKNHTIQLRPSSYKGESMSSLKPLEQLWHKSGSCPQGTIPIQRTQKRHLLGAISLDASQLESGKVSKDNQNSGGAGIINVWNIHVEPSDFSKASIFVGRRDNFDLIDAGWMDDETSYWWLVVNSESVGYWPSSLFKSMDIHADYVQWGGQVLNMAPGGSHTSTQMGSGHFPNEGSGKAAFFDKCVFFLIEDRIGYTPHRTETKVSKPGCYDVSDVSELEGTAGIQFYYGGPGGPNCG</sequence>
<dbReference type="AlphaFoldDB" id="A0A3S3N4E6"/>
<dbReference type="Pfam" id="PF14365">
    <property type="entry name" value="Neprosin_AP"/>
    <property type="match status" value="1"/>
</dbReference>
<dbReference type="Pfam" id="PF03080">
    <property type="entry name" value="Neprosin"/>
    <property type="match status" value="2"/>
</dbReference>
<evidence type="ECO:0000313" key="2">
    <source>
        <dbReference type="EMBL" id="RWR72571.1"/>
    </source>
</evidence>
<dbReference type="PROSITE" id="PS52045">
    <property type="entry name" value="NEPROSIN_PEP_CD"/>
    <property type="match status" value="2"/>
</dbReference>
<evidence type="ECO:0000313" key="3">
    <source>
        <dbReference type="Proteomes" id="UP000283530"/>
    </source>
</evidence>
<accession>A0A3S3N4E6</accession>
<organism evidence="2 3">
    <name type="scientific">Cinnamomum micranthum f. kanehirae</name>
    <dbReference type="NCBI Taxonomy" id="337451"/>
    <lineage>
        <taxon>Eukaryota</taxon>
        <taxon>Viridiplantae</taxon>
        <taxon>Streptophyta</taxon>
        <taxon>Embryophyta</taxon>
        <taxon>Tracheophyta</taxon>
        <taxon>Spermatophyta</taxon>
        <taxon>Magnoliopsida</taxon>
        <taxon>Magnoliidae</taxon>
        <taxon>Laurales</taxon>
        <taxon>Lauraceae</taxon>
        <taxon>Cinnamomum</taxon>
    </lineage>
</organism>
<protein>
    <recommendedName>
        <fullName evidence="1">Neprosin PEP catalytic domain-containing protein</fullName>
    </recommendedName>
</protein>
<name>A0A3S3N4E6_9MAGN</name>
<dbReference type="STRING" id="337451.A0A3S3N4E6"/>
<proteinExistence type="predicted"/>
<dbReference type="OrthoDB" id="1858978at2759"/>
<reference evidence="2 3" key="1">
    <citation type="journal article" date="2019" name="Nat. Plants">
        <title>Stout camphor tree genome fills gaps in understanding of flowering plant genome evolution.</title>
        <authorList>
            <person name="Chaw S.M."/>
            <person name="Liu Y.C."/>
            <person name="Wu Y.W."/>
            <person name="Wang H.Y."/>
            <person name="Lin C.I."/>
            <person name="Wu C.S."/>
            <person name="Ke H.M."/>
            <person name="Chang L.Y."/>
            <person name="Hsu C.Y."/>
            <person name="Yang H.T."/>
            <person name="Sudianto E."/>
            <person name="Hsu M.H."/>
            <person name="Wu K.P."/>
            <person name="Wang L.N."/>
            <person name="Leebens-Mack J.H."/>
            <person name="Tsai I.J."/>
        </authorList>
    </citation>
    <scope>NUCLEOTIDE SEQUENCE [LARGE SCALE GENOMIC DNA]</scope>
    <source>
        <strain evidence="3">cv. Chaw 1501</strain>
        <tissue evidence="2">Young leaves</tissue>
    </source>
</reference>
<feature type="domain" description="Neprosin PEP catalytic" evidence="1">
    <location>
        <begin position="352"/>
        <end position="597"/>
    </location>
</feature>
<gene>
    <name evidence="2" type="ORF">CKAN_00080400</name>
</gene>
<feature type="domain" description="Neprosin PEP catalytic" evidence="1">
    <location>
        <begin position="63"/>
        <end position="319"/>
    </location>
</feature>
<dbReference type="InterPro" id="IPR053168">
    <property type="entry name" value="Glutamic_endopeptidase"/>
</dbReference>
<dbReference type="Gene3D" id="3.90.1320.10">
    <property type="entry name" value="Outer-capsid protein sigma 3, large lobe"/>
    <property type="match status" value="1"/>
</dbReference>
<dbReference type="PANTHER" id="PTHR31589:SF110">
    <property type="entry name" value="PROTEIN, PUTATIVE (DUF239)-RELATED"/>
    <property type="match status" value="1"/>
</dbReference>